<dbReference type="EMBL" id="CP027768">
    <property type="protein sequence ID" value="AYW51023.1"/>
    <property type="molecule type" value="Genomic_DNA"/>
</dbReference>
<proteinExistence type="predicted"/>
<name>A0A3G5FKY6_TETHA</name>
<dbReference type="Proteomes" id="UP000280475">
    <property type="component" value="Chromosome"/>
</dbReference>
<dbReference type="RefSeq" id="WP_103892969.1">
    <property type="nucleotide sequence ID" value="NZ_CP027768.1"/>
</dbReference>
<dbReference type="AlphaFoldDB" id="A0A3G5FKY6"/>
<gene>
    <name evidence="1" type="ORF">C7H83_11345</name>
</gene>
<evidence type="ECO:0000313" key="2">
    <source>
        <dbReference type="Proteomes" id="UP000280475"/>
    </source>
</evidence>
<organism evidence="1 2">
    <name type="scientific">Tetragenococcus halophilus</name>
    <name type="common">Pediococcus halophilus</name>
    <dbReference type="NCBI Taxonomy" id="51669"/>
    <lineage>
        <taxon>Bacteria</taxon>
        <taxon>Bacillati</taxon>
        <taxon>Bacillota</taxon>
        <taxon>Bacilli</taxon>
        <taxon>Lactobacillales</taxon>
        <taxon>Enterococcaceae</taxon>
        <taxon>Tetragenococcus</taxon>
    </lineage>
</organism>
<protein>
    <submittedName>
        <fullName evidence="1">Uncharacterized protein</fullName>
    </submittedName>
</protein>
<accession>A0A3G5FKY6</accession>
<reference evidence="1 2" key="1">
    <citation type="journal article" date="2012" name="Int. J. Syst. Evol. Microbiol.">
        <title>Characterization of Tetragenococcus strains from sugar thick juice reveals a novel species, Tetragenococcus osmophilus sp. nov., and divides Tetragenococcus halophilus into two subspecies, T. halophilus subsp. halophilus subsp. nov. and T. halophilus subsp. flandriensis subsp. nov.</title>
        <authorList>
            <person name="Juste A."/>
            <person name="Van Trappen S."/>
            <person name="Verreth C."/>
            <person name="Cleenwerck I."/>
            <person name="De Vos P."/>
            <person name="Lievens B."/>
            <person name="Willems K.A."/>
        </authorList>
    </citation>
    <scope>NUCLEOTIDE SEQUENCE [LARGE SCALE GENOMIC DNA]</scope>
    <source>
        <strain evidence="1 2">LMG 26042</strain>
    </source>
</reference>
<sequence>MKIPSYGTFFKFVNDKAQALFEDNKMSLNIVKKYIESKSKSGFSWGILFLYLRTIHLSNAKKYLQTTDIQLATNIELFIISTDILDDLMDKDSDMLTYSRADYHSSKQILEKTLSSLKKNLNSVNNKADIWLDLRQYSGHIF</sequence>
<evidence type="ECO:0000313" key="1">
    <source>
        <dbReference type="EMBL" id="AYW51023.1"/>
    </source>
</evidence>